<dbReference type="EMBL" id="FQYL01000005">
    <property type="protein sequence ID" value="SHI82178.1"/>
    <property type="molecule type" value="Genomic_DNA"/>
</dbReference>
<protein>
    <submittedName>
        <fullName evidence="7">Cell wall-associated hydrolase, NlpC family</fullName>
    </submittedName>
</protein>
<dbReference type="PANTHER" id="PTHR47359">
    <property type="entry name" value="PEPTIDOGLYCAN DL-ENDOPEPTIDASE CWLO"/>
    <property type="match status" value="1"/>
</dbReference>
<organism evidence="7 8">
    <name type="scientific">Actinomyces denticolens</name>
    <dbReference type="NCBI Taxonomy" id="52767"/>
    <lineage>
        <taxon>Bacteria</taxon>
        <taxon>Bacillati</taxon>
        <taxon>Actinomycetota</taxon>
        <taxon>Actinomycetes</taxon>
        <taxon>Actinomycetales</taxon>
        <taxon>Actinomycetaceae</taxon>
        <taxon>Actinomyces</taxon>
    </lineage>
</organism>
<feature type="region of interest" description="Disordered" evidence="5">
    <location>
        <begin position="108"/>
        <end position="147"/>
    </location>
</feature>
<feature type="compositionally biased region" description="Basic residues" evidence="5">
    <location>
        <begin position="1"/>
        <end position="13"/>
    </location>
</feature>
<keyword evidence="2" id="KW-0645">Protease</keyword>
<evidence type="ECO:0000256" key="1">
    <source>
        <dbReference type="ARBA" id="ARBA00007074"/>
    </source>
</evidence>
<dbReference type="RefSeq" id="WP_073452625.1">
    <property type="nucleotide sequence ID" value="NZ_FQYL01000005.1"/>
</dbReference>
<dbReference type="SUPFAM" id="SSF54001">
    <property type="entry name" value="Cysteine proteinases"/>
    <property type="match status" value="1"/>
</dbReference>
<evidence type="ECO:0000313" key="8">
    <source>
        <dbReference type="Proteomes" id="UP000184390"/>
    </source>
</evidence>
<accession>A0ABY1IBZ0</accession>
<proteinExistence type="inferred from homology"/>
<dbReference type="InterPro" id="IPR051794">
    <property type="entry name" value="PG_Endopeptidase_C40"/>
</dbReference>
<feature type="domain" description="NlpC/P60" evidence="6">
    <location>
        <begin position="156"/>
        <end position="266"/>
    </location>
</feature>
<dbReference type="InterPro" id="IPR000064">
    <property type="entry name" value="NLP_P60_dom"/>
</dbReference>
<evidence type="ECO:0000256" key="4">
    <source>
        <dbReference type="ARBA" id="ARBA00022807"/>
    </source>
</evidence>
<keyword evidence="3 7" id="KW-0378">Hydrolase</keyword>
<dbReference type="GO" id="GO:0016787">
    <property type="term" value="F:hydrolase activity"/>
    <property type="evidence" value="ECO:0007669"/>
    <property type="project" value="UniProtKB-KW"/>
</dbReference>
<evidence type="ECO:0000256" key="5">
    <source>
        <dbReference type="SAM" id="MobiDB-lite"/>
    </source>
</evidence>
<comment type="similarity">
    <text evidence="1">Belongs to the peptidase C40 family.</text>
</comment>
<evidence type="ECO:0000259" key="6">
    <source>
        <dbReference type="PROSITE" id="PS51935"/>
    </source>
</evidence>
<dbReference type="Pfam" id="PF00877">
    <property type="entry name" value="NLPC_P60"/>
    <property type="match status" value="1"/>
</dbReference>
<evidence type="ECO:0000313" key="7">
    <source>
        <dbReference type="EMBL" id="SHI82178.1"/>
    </source>
</evidence>
<dbReference type="PROSITE" id="PS51935">
    <property type="entry name" value="NLPC_P60"/>
    <property type="match status" value="1"/>
</dbReference>
<keyword evidence="4" id="KW-0788">Thiol protease</keyword>
<dbReference type="InterPro" id="IPR038765">
    <property type="entry name" value="Papain-like_cys_pep_sf"/>
</dbReference>
<gene>
    <name evidence="7" type="ORF">SAMN05216246_105122</name>
</gene>
<dbReference type="PANTHER" id="PTHR47359:SF3">
    <property type="entry name" value="NLP_P60 DOMAIN-CONTAINING PROTEIN-RELATED"/>
    <property type="match status" value="1"/>
</dbReference>
<dbReference type="Proteomes" id="UP000184390">
    <property type="component" value="Unassembled WGS sequence"/>
</dbReference>
<feature type="region of interest" description="Disordered" evidence="5">
    <location>
        <begin position="1"/>
        <end position="24"/>
    </location>
</feature>
<sequence>MTSSVKARHRKATRPITPLSSTGPAARRGLAVVATSGLALTMIASGANAASDTAQLDESAGSLGENVGTAALAAPAHEAVIANAAVEVASDAQVDGFNHAVEAVAAEAPAPAPAPTAEATPEATEAPAAEATPTAEDTPAATAEATAAEAAAPAAPASGNSIVGLAMAQVGKAYVYGAGGPSAFDCSGLVSYVYANVAGISVPHSSGGIRSAGTVISASEAQPGDVLWWPGHVAIYAGDGMMVSAESESVGVQYLAVRGGATYLRF</sequence>
<keyword evidence="8" id="KW-1185">Reference proteome</keyword>
<comment type="caution">
    <text evidence="7">The sequence shown here is derived from an EMBL/GenBank/DDBJ whole genome shotgun (WGS) entry which is preliminary data.</text>
</comment>
<name>A0ABY1IBZ0_9ACTO</name>
<evidence type="ECO:0000256" key="3">
    <source>
        <dbReference type="ARBA" id="ARBA00022801"/>
    </source>
</evidence>
<reference evidence="7 8" key="1">
    <citation type="submission" date="2016-11" db="EMBL/GenBank/DDBJ databases">
        <authorList>
            <person name="Varghese N."/>
            <person name="Submissions S."/>
        </authorList>
    </citation>
    <scope>NUCLEOTIDE SEQUENCE [LARGE SCALE GENOMIC DNA]</scope>
    <source>
        <strain evidence="7 8">PA</strain>
    </source>
</reference>
<evidence type="ECO:0000256" key="2">
    <source>
        <dbReference type="ARBA" id="ARBA00022670"/>
    </source>
</evidence>
<dbReference type="Gene3D" id="3.90.1720.10">
    <property type="entry name" value="endopeptidase domain like (from Nostoc punctiforme)"/>
    <property type="match status" value="1"/>
</dbReference>